<feature type="compositionally biased region" description="Basic and acidic residues" evidence="1">
    <location>
        <begin position="1"/>
        <end position="13"/>
    </location>
</feature>
<feature type="domain" description="DUF7745" evidence="2">
    <location>
        <begin position="35"/>
        <end position="127"/>
    </location>
</feature>
<reference evidence="3" key="1">
    <citation type="submission" date="2023-05" db="EMBL/GenBank/DDBJ databases">
        <title>Genome and transcriptome analyses reveal genes involved in the formation of fine ridges on petal epidermal cells in Hibiscus trionum.</title>
        <authorList>
            <person name="Koshimizu S."/>
            <person name="Masuda S."/>
            <person name="Ishii T."/>
            <person name="Shirasu K."/>
            <person name="Hoshino A."/>
            <person name="Arita M."/>
        </authorList>
    </citation>
    <scope>NUCLEOTIDE SEQUENCE</scope>
    <source>
        <strain evidence="3">Hamamatsu line</strain>
    </source>
</reference>
<evidence type="ECO:0000313" key="4">
    <source>
        <dbReference type="Proteomes" id="UP001165190"/>
    </source>
</evidence>
<name>A0A9W7JAX4_HIBTR</name>
<gene>
    <name evidence="3" type="ORF">HRI_004717700</name>
</gene>
<proteinExistence type="predicted"/>
<dbReference type="Proteomes" id="UP001165190">
    <property type="component" value="Unassembled WGS sequence"/>
</dbReference>
<comment type="caution">
    <text evidence="3">The sequence shown here is derived from an EMBL/GenBank/DDBJ whole genome shotgun (WGS) entry which is preliminary data.</text>
</comment>
<dbReference type="OrthoDB" id="983711at2759"/>
<dbReference type="EMBL" id="BSYR01000056">
    <property type="protein sequence ID" value="GMJ10485.1"/>
    <property type="molecule type" value="Genomic_DNA"/>
</dbReference>
<dbReference type="AlphaFoldDB" id="A0A9W7JAX4"/>
<keyword evidence="4" id="KW-1185">Reference proteome</keyword>
<organism evidence="3 4">
    <name type="scientific">Hibiscus trionum</name>
    <name type="common">Flower of an hour</name>
    <dbReference type="NCBI Taxonomy" id="183268"/>
    <lineage>
        <taxon>Eukaryota</taxon>
        <taxon>Viridiplantae</taxon>
        <taxon>Streptophyta</taxon>
        <taxon>Embryophyta</taxon>
        <taxon>Tracheophyta</taxon>
        <taxon>Spermatophyta</taxon>
        <taxon>Magnoliopsida</taxon>
        <taxon>eudicotyledons</taxon>
        <taxon>Gunneridae</taxon>
        <taxon>Pentapetalae</taxon>
        <taxon>rosids</taxon>
        <taxon>malvids</taxon>
        <taxon>Malvales</taxon>
        <taxon>Malvaceae</taxon>
        <taxon>Malvoideae</taxon>
        <taxon>Hibiscus</taxon>
    </lineage>
</organism>
<accession>A0A9W7JAX4</accession>
<dbReference type="PANTHER" id="PTHR48200:SF1">
    <property type="entry name" value="AMINOTRANSFERASE-LIKE PLANT MOBILE DOMAIN-CONTAINING PROTEIN"/>
    <property type="match status" value="1"/>
</dbReference>
<protein>
    <recommendedName>
        <fullName evidence="2">DUF7745 domain-containing protein</fullName>
    </recommendedName>
</protein>
<feature type="region of interest" description="Disordered" evidence="1">
    <location>
        <begin position="1"/>
        <end position="22"/>
    </location>
</feature>
<dbReference type="PANTHER" id="PTHR48200">
    <property type="entry name" value="PROTEIN, PUTATIVE-RELATED"/>
    <property type="match status" value="1"/>
</dbReference>
<dbReference type="InterPro" id="IPR056647">
    <property type="entry name" value="DUF7745"/>
</dbReference>
<evidence type="ECO:0000256" key="1">
    <source>
        <dbReference type="SAM" id="MobiDB-lite"/>
    </source>
</evidence>
<evidence type="ECO:0000259" key="2">
    <source>
        <dbReference type="Pfam" id="PF24924"/>
    </source>
</evidence>
<evidence type="ECO:0000313" key="3">
    <source>
        <dbReference type="EMBL" id="GMJ10485.1"/>
    </source>
</evidence>
<dbReference type="Pfam" id="PF24924">
    <property type="entry name" value="DUF7745"/>
    <property type="match status" value="1"/>
</dbReference>
<sequence>MGDIVRSNDEKNSDVQVWSEGEQHHEGDSILAGSEYGDIAYLLYVPVDQSLLQALAGFCNSAYSCFTIGDFDLTPTIEEYQDLVNCKKVKENHVYSKTSKNKPFRVKLQKLLDTLMSWVDRQVTTWSNKEYLKVEGILALASVHPTGRVQRL</sequence>